<keyword evidence="6" id="KW-1185">Reference proteome</keyword>
<evidence type="ECO:0000256" key="1">
    <source>
        <dbReference type="ARBA" id="ARBA00023015"/>
    </source>
</evidence>
<dbReference type="InterPro" id="IPR011711">
    <property type="entry name" value="GntR_C"/>
</dbReference>
<evidence type="ECO:0000313" key="5">
    <source>
        <dbReference type="EMBL" id="MFC3142702.1"/>
    </source>
</evidence>
<dbReference type="PANTHER" id="PTHR43537">
    <property type="entry name" value="TRANSCRIPTIONAL REGULATOR, GNTR FAMILY"/>
    <property type="match status" value="1"/>
</dbReference>
<dbReference type="SUPFAM" id="SSF48008">
    <property type="entry name" value="GntR ligand-binding domain-like"/>
    <property type="match status" value="1"/>
</dbReference>
<gene>
    <name evidence="5" type="ORF">ACFOGP_08275</name>
</gene>
<evidence type="ECO:0000259" key="4">
    <source>
        <dbReference type="PROSITE" id="PS50949"/>
    </source>
</evidence>
<keyword evidence="3" id="KW-0804">Transcription</keyword>
<evidence type="ECO:0000256" key="2">
    <source>
        <dbReference type="ARBA" id="ARBA00023125"/>
    </source>
</evidence>
<dbReference type="InterPro" id="IPR008920">
    <property type="entry name" value="TF_FadR/GntR_C"/>
</dbReference>
<dbReference type="PANTHER" id="PTHR43537:SF5">
    <property type="entry name" value="UXU OPERON TRANSCRIPTIONAL REGULATOR"/>
    <property type="match status" value="1"/>
</dbReference>
<dbReference type="PRINTS" id="PR00035">
    <property type="entry name" value="HTHGNTR"/>
</dbReference>
<evidence type="ECO:0000313" key="6">
    <source>
        <dbReference type="Proteomes" id="UP001595632"/>
    </source>
</evidence>
<dbReference type="EMBL" id="JBHRTB010000010">
    <property type="protein sequence ID" value="MFC3142702.1"/>
    <property type="molecule type" value="Genomic_DNA"/>
</dbReference>
<evidence type="ECO:0000256" key="3">
    <source>
        <dbReference type="ARBA" id="ARBA00023163"/>
    </source>
</evidence>
<accession>A0ABV7GSD7</accession>
<dbReference type="SUPFAM" id="SSF46785">
    <property type="entry name" value="Winged helix' DNA-binding domain"/>
    <property type="match status" value="1"/>
</dbReference>
<dbReference type="Gene3D" id="1.20.120.530">
    <property type="entry name" value="GntR ligand-binding domain-like"/>
    <property type="match status" value="1"/>
</dbReference>
<reference evidence="6" key="1">
    <citation type="journal article" date="2019" name="Int. J. Syst. Evol. Microbiol.">
        <title>The Global Catalogue of Microorganisms (GCM) 10K type strain sequencing project: providing services to taxonomists for standard genome sequencing and annotation.</title>
        <authorList>
            <consortium name="The Broad Institute Genomics Platform"/>
            <consortium name="The Broad Institute Genome Sequencing Center for Infectious Disease"/>
            <person name="Wu L."/>
            <person name="Ma J."/>
        </authorList>
    </citation>
    <scope>NUCLEOTIDE SEQUENCE [LARGE SCALE GENOMIC DNA]</scope>
    <source>
        <strain evidence="6">KCTC 52366</strain>
    </source>
</reference>
<dbReference type="RefSeq" id="WP_275633494.1">
    <property type="nucleotide sequence ID" value="NZ_JARGYD010000005.1"/>
</dbReference>
<dbReference type="Gene3D" id="1.10.10.10">
    <property type="entry name" value="Winged helix-like DNA-binding domain superfamily/Winged helix DNA-binding domain"/>
    <property type="match status" value="1"/>
</dbReference>
<comment type="caution">
    <text evidence="5">The sequence shown here is derived from an EMBL/GenBank/DDBJ whole genome shotgun (WGS) entry which is preliminary data.</text>
</comment>
<dbReference type="InterPro" id="IPR000524">
    <property type="entry name" value="Tscrpt_reg_HTH_GntR"/>
</dbReference>
<name>A0ABV7GSD7_9RHOB</name>
<dbReference type="SMART" id="SM00895">
    <property type="entry name" value="FCD"/>
    <property type="match status" value="1"/>
</dbReference>
<proteinExistence type="predicted"/>
<dbReference type="InterPro" id="IPR036390">
    <property type="entry name" value="WH_DNA-bd_sf"/>
</dbReference>
<dbReference type="Pfam" id="PF00392">
    <property type="entry name" value="GntR"/>
    <property type="match status" value="1"/>
</dbReference>
<organism evidence="5 6">
    <name type="scientific">Psychromarinibacter halotolerans</name>
    <dbReference type="NCBI Taxonomy" id="1775175"/>
    <lineage>
        <taxon>Bacteria</taxon>
        <taxon>Pseudomonadati</taxon>
        <taxon>Pseudomonadota</taxon>
        <taxon>Alphaproteobacteria</taxon>
        <taxon>Rhodobacterales</taxon>
        <taxon>Paracoccaceae</taxon>
        <taxon>Psychromarinibacter</taxon>
    </lineage>
</organism>
<dbReference type="InterPro" id="IPR036388">
    <property type="entry name" value="WH-like_DNA-bd_sf"/>
</dbReference>
<protein>
    <submittedName>
        <fullName evidence="5">FadR/GntR family transcriptional regulator</fullName>
    </submittedName>
</protein>
<sequence length="252" mass="27708">MNDTSDRTAQDARDLLRDATRESGAGAGARLEEQIYHALLDRIQSGTYALGQRLPPEMELSSEFGVSRPVVRAALARLRDAGLVTSRRGAGSFVSSGEAEVEGGFTPIGSIDDMTAFFDYRRMIETRTAAIAATRATAEDLADLRQRLAKMDKDIESGIATVEQDVNFHIRIAEIANNRFLLETLHMLRPHTLFMGHFLRRLSASGYARGKAGMRNEHYGIVDALEAGDSPAAERAMEQHLAASRERIFKGV</sequence>
<dbReference type="Proteomes" id="UP001595632">
    <property type="component" value="Unassembled WGS sequence"/>
</dbReference>
<feature type="domain" description="HTH gntR-type" evidence="4">
    <location>
        <begin position="29"/>
        <end position="97"/>
    </location>
</feature>
<keyword evidence="1" id="KW-0805">Transcription regulation</keyword>
<keyword evidence="2" id="KW-0238">DNA-binding</keyword>
<dbReference type="PROSITE" id="PS50949">
    <property type="entry name" value="HTH_GNTR"/>
    <property type="match status" value="1"/>
</dbReference>
<dbReference type="Pfam" id="PF07729">
    <property type="entry name" value="FCD"/>
    <property type="match status" value="1"/>
</dbReference>
<dbReference type="SMART" id="SM00345">
    <property type="entry name" value="HTH_GNTR"/>
    <property type="match status" value="1"/>
</dbReference>
<dbReference type="CDD" id="cd07377">
    <property type="entry name" value="WHTH_GntR"/>
    <property type="match status" value="1"/>
</dbReference>